<evidence type="ECO:0000259" key="4">
    <source>
        <dbReference type="Pfam" id="PF03364"/>
    </source>
</evidence>
<reference evidence="6" key="1">
    <citation type="journal article" date="2021" name="BMC Genomics">
        <title>Chromosome-level genome assembly and manually-curated proteome of model necrotroph Parastagonospora nodorum Sn15 reveals a genome-wide trove of candidate effector homologs, and redundancy of virulence-related functions within an accessory chromosome.</title>
        <authorList>
            <person name="Bertazzoni S."/>
            <person name="Jones D.A.B."/>
            <person name="Phan H.T."/>
            <person name="Tan K.-C."/>
            <person name="Hane J.K."/>
        </authorList>
    </citation>
    <scope>NUCLEOTIDE SEQUENCE [LARGE SCALE GENOMIC DNA]</scope>
    <source>
        <strain evidence="6">SN15 / ATCC MYA-4574 / FGSC 10173)</strain>
    </source>
</reference>
<dbReference type="Gene3D" id="3.30.530.20">
    <property type="match status" value="1"/>
</dbReference>
<accession>A0A7U2EV89</accession>
<name>A0A7U2EV89_PHANO</name>
<dbReference type="SUPFAM" id="SSF55961">
    <property type="entry name" value="Bet v1-like"/>
    <property type="match status" value="1"/>
</dbReference>
<evidence type="ECO:0000313" key="5">
    <source>
        <dbReference type="EMBL" id="QRC93352.1"/>
    </source>
</evidence>
<dbReference type="PANTHER" id="PTHR12901:SF10">
    <property type="entry name" value="COENZYME Q-BINDING PROTEIN COQ10, MITOCHONDRIAL"/>
    <property type="match status" value="1"/>
</dbReference>
<dbReference type="Pfam" id="PF03364">
    <property type="entry name" value="Polyketide_cyc"/>
    <property type="match status" value="1"/>
</dbReference>
<comment type="subunit">
    <text evidence="2">Interacts with coenzyme Q.</text>
</comment>
<dbReference type="EMBL" id="CP069025">
    <property type="protein sequence ID" value="QRC93352.1"/>
    <property type="molecule type" value="Genomic_DNA"/>
</dbReference>
<protein>
    <recommendedName>
        <fullName evidence="4">Coenzyme Q-binding protein COQ10 START domain-containing protein</fullName>
    </recommendedName>
</protein>
<organism evidence="5 6">
    <name type="scientific">Phaeosphaeria nodorum (strain SN15 / ATCC MYA-4574 / FGSC 10173)</name>
    <name type="common">Glume blotch fungus</name>
    <name type="synonym">Parastagonospora nodorum</name>
    <dbReference type="NCBI Taxonomy" id="321614"/>
    <lineage>
        <taxon>Eukaryota</taxon>
        <taxon>Fungi</taxon>
        <taxon>Dikarya</taxon>
        <taxon>Ascomycota</taxon>
        <taxon>Pezizomycotina</taxon>
        <taxon>Dothideomycetes</taxon>
        <taxon>Pleosporomycetidae</taxon>
        <taxon>Pleosporales</taxon>
        <taxon>Pleosporineae</taxon>
        <taxon>Phaeosphaeriaceae</taxon>
        <taxon>Parastagonospora</taxon>
    </lineage>
</organism>
<evidence type="ECO:0000256" key="1">
    <source>
        <dbReference type="ARBA" id="ARBA00006885"/>
    </source>
</evidence>
<dbReference type="GO" id="GO:0045333">
    <property type="term" value="P:cellular respiration"/>
    <property type="evidence" value="ECO:0007669"/>
    <property type="project" value="InterPro"/>
</dbReference>
<comment type="function">
    <text evidence="3">Required for the function of coenzyme Q in the respiratory chain. May serve as a chaperone or may be involved in the transport of Q6 from its site of synthesis to the catalytic sites of the respiratory complexes.</text>
</comment>
<sequence length="234" mass="25729">MATCCPTRPLFQTSKRLYQSQRRTFLPNPFADTSSPPQTLRAQRVLPYPSAPIYSIIADVPSYASFLPYCQRSDITHWSAPDKTYARRWPSEGKLTSGFGGITESFVSRVYCVPGKYVESVGGDTETSLDRDEIAHHLEAGGSGSRAGGDNGLLRHLRSKWTIEELGKDKTGVSLALEFAFTNPFYAALSGGVAPKVADVMIRAFEQRVMALLKENPEMVGASLAELDGSRMKR</sequence>
<dbReference type="RefSeq" id="XP_001794143.1">
    <property type="nucleotide sequence ID" value="XM_001794091.1"/>
</dbReference>
<dbReference type="OrthoDB" id="292693at2759"/>
<dbReference type="Proteomes" id="UP000663193">
    <property type="component" value="Chromosome 3"/>
</dbReference>
<dbReference type="InterPro" id="IPR005031">
    <property type="entry name" value="COQ10_START"/>
</dbReference>
<proteinExistence type="inferred from homology"/>
<dbReference type="PANTHER" id="PTHR12901">
    <property type="entry name" value="SPERM PROTEIN HOMOLOG"/>
    <property type="match status" value="1"/>
</dbReference>
<dbReference type="GO" id="GO:0048039">
    <property type="term" value="F:ubiquinone binding"/>
    <property type="evidence" value="ECO:0007669"/>
    <property type="project" value="InterPro"/>
</dbReference>
<dbReference type="CDD" id="cd07813">
    <property type="entry name" value="COQ10p_like"/>
    <property type="match status" value="1"/>
</dbReference>
<evidence type="ECO:0000256" key="3">
    <source>
        <dbReference type="ARBA" id="ARBA00024947"/>
    </source>
</evidence>
<gene>
    <name evidence="5" type="ORF">JI435_035860</name>
</gene>
<feature type="domain" description="Coenzyme Q-binding protein COQ10 START" evidence="4">
    <location>
        <begin position="46"/>
        <end position="206"/>
    </location>
</feature>
<dbReference type="VEuPathDB" id="FungiDB:JI435_035860"/>
<dbReference type="AlphaFoldDB" id="A0A7U2EV89"/>
<dbReference type="KEGG" id="pno:SNOG_03586"/>
<dbReference type="InterPro" id="IPR044996">
    <property type="entry name" value="COQ10-like"/>
</dbReference>
<keyword evidence="6" id="KW-1185">Reference proteome</keyword>
<evidence type="ECO:0000313" key="6">
    <source>
        <dbReference type="Proteomes" id="UP000663193"/>
    </source>
</evidence>
<evidence type="ECO:0000256" key="2">
    <source>
        <dbReference type="ARBA" id="ARBA00011814"/>
    </source>
</evidence>
<comment type="similarity">
    <text evidence="1">Belongs to the COQ10 family.</text>
</comment>
<dbReference type="InterPro" id="IPR023393">
    <property type="entry name" value="START-like_dom_sf"/>
</dbReference>
<dbReference type="FunFam" id="3.30.530.20:FF:000092">
    <property type="entry name" value="Uncharacterized protein 5F3.180"/>
    <property type="match status" value="1"/>
</dbReference>